<evidence type="ECO:0000313" key="2">
    <source>
        <dbReference type="EMBL" id="ALG09101.1"/>
    </source>
</evidence>
<reference evidence="2 3" key="1">
    <citation type="submission" date="2015-07" db="EMBL/GenBank/DDBJ databases">
        <title>Genome sequencing of Kibdelosporangium phytohabitans.</title>
        <authorList>
            <person name="Qin S."/>
            <person name="Xing K."/>
        </authorList>
    </citation>
    <scope>NUCLEOTIDE SEQUENCE [LARGE SCALE GENOMIC DNA]</scope>
    <source>
        <strain evidence="2 3">KLBMP1111</strain>
    </source>
</reference>
<dbReference type="Gene3D" id="3.40.50.300">
    <property type="entry name" value="P-loop containing nucleotide triphosphate hydrolases"/>
    <property type="match status" value="1"/>
</dbReference>
<proteinExistence type="predicted"/>
<dbReference type="AlphaFoldDB" id="A0A0N9I3L9"/>
<name>A0A0N9I3L9_9PSEU</name>
<keyword evidence="3" id="KW-1185">Reference proteome</keyword>
<gene>
    <name evidence="2" type="ORF">AOZ06_21215</name>
</gene>
<sequence>MATFTYADAVKLLGGNDSKIVKALDGILGTALLGGSVLSVSDLLSWFDAKAEFIRLSGELAGAVSQRRGSSRIDRTRRLHAAHSVIVIVAFFEAFDELGIPFTTKSLDMTRQRQLVLQENSPATIHDAAVPLLTPDQPYESFVTILLAWYQRLAAELARLVQRLALWDDLTETAQDRALEKVTALPKQSVRRYEELFRRLAVDCPEVGFWVARLDAQATRGTLGVALRRLSDSLVSLSTGDTPTAQRQELTLRYQSALNHPILDSGDAPGGLTIPLLSTSYIDPFFQVNDGGSTAFVAQKAWWESRQVRTDMYRFIVGYLTSPAAWAAPLLVLGDPGSGKSLLTKVLAARLPASDYLVVRVELREAPADADVLDQIEHAIKRALKEDVSWPSLVRSAPRALPVVLLDGFDELLQATGVNQTDYLTRIARFQRDRADVDLPVAFVVTSRISVANRAALPADSVVVRLTEFTDEQKRQWLDIWRHNNIGHFEAHGLRPLDLATVQRYEDLSAHPLLLLMLALYDAEGNPLQQAGAQLDEAELYERLLTRFASREVAKEGSHRTDTELAQAIQDELERLSIVAFAMFNRGSQWVTEADLDKDLAVFQDAPVSSAGIRSALSAGVIALGRFFFVQRSRATRDSQALYTYEFLHATFGEYLVARHIWNVLSDLPRRVVSRRSSAVDDSELYALLSFVPLSNRTSILGFLVERSTDPSPGLLTEELFRAADHAQLRARYTEYAPMALSTPERFAIYRANLLLLTTSLSDVVRVSELCRQPDSVVPAWNKYTRLWKATLTPEDWQAFVDAFTLHRVWNGDNRDIELVPSSYADPGDPEWLDVEWWRNREVAAGQFVYADPLAMEQEAHFLCDEDEDLKLNALRPYSNGFDHGILTVVSRSGRATTHVEALLGLFATEWTDRNDQDEYLRVLAHFHDEGHASDLIARAVFDAVRARPDQFDFRELASHAWIATSPHFWGLICTVLGTPHHGDDLAVILAEHWRPDTAYQAVPELVADAWLRMAEGGFTVPACIPDIDVVLANTLPKIAETRPDLVKRAHNFFADRER</sequence>
<dbReference type="InterPro" id="IPR027417">
    <property type="entry name" value="P-loop_NTPase"/>
</dbReference>
<feature type="domain" description="NACHT N-terminal Helical" evidence="1">
    <location>
        <begin position="3"/>
        <end position="213"/>
    </location>
</feature>
<dbReference type="RefSeq" id="WP_054291005.1">
    <property type="nucleotide sequence ID" value="NZ_CP012752.1"/>
</dbReference>
<protein>
    <recommendedName>
        <fullName evidence="1">NACHT N-terminal Helical domain-containing protein</fullName>
    </recommendedName>
</protein>
<evidence type="ECO:0000259" key="1">
    <source>
        <dbReference type="Pfam" id="PF22738"/>
    </source>
</evidence>
<evidence type="ECO:0000313" key="3">
    <source>
        <dbReference type="Proteomes" id="UP000063699"/>
    </source>
</evidence>
<dbReference type="SUPFAM" id="SSF52540">
    <property type="entry name" value="P-loop containing nucleoside triphosphate hydrolases"/>
    <property type="match status" value="1"/>
</dbReference>
<dbReference type="EMBL" id="CP012752">
    <property type="protein sequence ID" value="ALG09101.1"/>
    <property type="molecule type" value="Genomic_DNA"/>
</dbReference>
<organism evidence="2 3">
    <name type="scientific">Kibdelosporangium phytohabitans</name>
    <dbReference type="NCBI Taxonomy" id="860235"/>
    <lineage>
        <taxon>Bacteria</taxon>
        <taxon>Bacillati</taxon>
        <taxon>Actinomycetota</taxon>
        <taxon>Actinomycetes</taxon>
        <taxon>Pseudonocardiales</taxon>
        <taxon>Pseudonocardiaceae</taxon>
        <taxon>Kibdelosporangium</taxon>
    </lineage>
</organism>
<dbReference type="KEGG" id="kphy:AOZ06_21215"/>
<dbReference type="CDD" id="cd00009">
    <property type="entry name" value="AAA"/>
    <property type="match status" value="1"/>
</dbReference>
<dbReference type="STRING" id="860235.AOZ06_21215"/>
<dbReference type="InterPro" id="IPR054567">
    <property type="entry name" value="NNH7"/>
</dbReference>
<dbReference type="Pfam" id="PF22738">
    <property type="entry name" value="NNH7"/>
    <property type="match status" value="1"/>
</dbReference>
<dbReference type="OrthoDB" id="419933at2"/>
<dbReference type="Proteomes" id="UP000063699">
    <property type="component" value="Chromosome"/>
</dbReference>
<accession>A0A0N9I3L9</accession>